<accession>A0A482F3B6</accession>
<reference evidence="2" key="1">
    <citation type="submission" date="2019-01" db="EMBL/GenBank/DDBJ databases">
        <title>Acinetobacter baumannii strain ABAY09008 plasmid pABAY09008_1B, complete sequence.</title>
        <authorList>
            <person name="Jeong H."/>
            <person name="Kim M.H."/>
            <person name="Lee S."/>
            <person name="Sim Y.M."/>
            <person name="Yong D."/>
            <person name="Choi J.Y."/>
            <person name="Ryu C.-M."/>
        </authorList>
    </citation>
    <scope>NUCLEOTIDE SEQUENCE</scope>
    <source>
        <strain evidence="2">ABAY09008</strain>
        <plasmid evidence="2">pABAY09008_1B</plasmid>
    </source>
</reference>
<geneLocation type="plasmid" evidence="2">
    <name>pABAY09008_1B</name>
</geneLocation>
<feature type="transmembrane region" description="Helical" evidence="1">
    <location>
        <begin position="52"/>
        <end position="76"/>
    </location>
</feature>
<dbReference type="AlphaFoldDB" id="A0A482F3B6"/>
<evidence type="ECO:0000313" key="2">
    <source>
        <dbReference type="EMBL" id="QBN23181.1"/>
    </source>
</evidence>
<keyword evidence="1" id="KW-0472">Membrane</keyword>
<protein>
    <recommendedName>
        <fullName evidence="3">DUF3098 domain-containing protein</fullName>
    </recommendedName>
</protein>
<keyword evidence="1" id="KW-1133">Transmembrane helix</keyword>
<name>A0A482F3B6_ACIBA</name>
<evidence type="ECO:0000256" key="1">
    <source>
        <dbReference type="SAM" id="Phobius"/>
    </source>
</evidence>
<sequence length="94" mass="10748">MVLITIILNRDLENMNQEKQPLFIIKNDFEVIILILIGLLVGYGLIELCNKIDNLLLIIVVPCLVLAEFLWIGLILSSRDRSSSKEHEDDKQSN</sequence>
<keyword evidence="1" id="KW-0812">Transmembrane</keyword>
<organism evidence="2">
    <name type="scientific">Acinetobacter baumannii</name>
    <dbReference type="NCBI Taxonomy" id="470"/>
    <lineage>
        <taxon>Bacteria</taxon>
        <taxon>Pseudomonadati</taxon>
        <taxon>Pseudomonadota</taxon>
        <taxon>Gammaproteobacteria</taxon>
        <taxon>Moraxellales</taxon>
        <taxon>Moraxellaceae</taxon>
        <taxon>Acinetobacter</taxon>
        <taxon>Acinetobacter calcoaceticus/baumannii complex</taxon>
    </lineage>
</organism>
<keyword evidence="2" id="KW-0614">Plasmid</keyword>
<evidence type="ECO:0008006" key="3">
    <source>
        <dbReference type="Google" id="ProtNLM"/>
    </source>
</evidence>
<feature type="transmembrane region" description="Helical" evidence="1">
    <location>
        <begin position="29"/>
        <end position="46"/>
    </location>
</feature>
<proteinExistence type="predicted"/>
<dbReference type="EMBL" id="MK386681">
    <property type="protein sequence ID" value="QBN23181.1"/>
    <property type="molecule type" value="Genomic_DNA"/>
</dbReference>